<dbReference type="InterPro" id="IPR000225">
    <property type="entry name" value="Armadillo"/>
</dbReference>
<evidence type="ECO:0008006" key="7">
    <source>
        <dbReference type="Google" id="ProtNLM"/>
    </source>
</evidence>
<evidence type="ECO:0000313" key="5">
    <source>
        <dbReference type="EMBL" id="KIO28552.1"/>
    </source>
</evidence>
<name>A0A0C3M4E9_9AGAM</name>
<dbReference type="GO" id="GO:0015031">
    <property type="term" value="P:protein transport"/>
    <property type="evidence" value="ECO:0007669"/>
    <property type="project" value="UniProtKB-KW"/>
</dbReference>
<dbReference type="PROSITE" id="PS50176">
    <property type="entry name" value="ARM_REPEAT"/>
    <property type="match status" value="1"/>
</dbReference>
<keyword evidence="6" id="KW-1185">Reference proteome</keyword>
<keyword evidence="3" id="KW-0653">Protein transport</keyword>
<evidence type="ECO:0000256" key="2">
    <source>
        <dbReference type="ARBA" id="ARBA00022448"/>
    </source>
</evidence>
<feature type="repeat" description="ARM" evidence="4">
    <location>
        <begin position="77"/>
        <end position="119"/>
    </location>
</feature>
<protein>
    <recommendedName>
        <fullName evidence="7">Importin subunit alpha</fullName>
    </recommendedName>
</protein>
<keyword evidence="2" id="KW-0813">Transport</keyword>
<dbReference type="SUPFAM" id="SSF48371">
    <property type="entry name" value="ARM repeat"/>
    <property type="match status" value="1"/>
</dbReference>
<evidence type="ECO:0000256" key="3">
    <source>
        <dbReference type="ARBA" id="ARBA00022927"/>
    </source>
</evidence>
<dbReference type="Pfam" id="PF00514">
    <property type="entry name" value="Arm"/>
    <property type="match status" value="2"/>
</dbReference>
<dbReference type="AlphaFoldDB" id="A0A0C3M4E9"/>
<organism evidence="5 6">
    <name type="scientific">Tulasnella calospora MUT 4182</name>
    <dbReference type="NCBI Taxonomy" id="1051891"/>
    <lineage>
        <taxon>Eukaryota</taxon>
        <taxon>Fungi</taxon>
        <taxon>Dikarya</taxon>
        <taxon>Basidiomycota</taxon>
        <taxon>Agaricomycotina</taxon>
        <taxon>Agaricomycetes</taxon>
        <taxon>Cantharellales</taxon>
        <taxon>Tulasnellaceae</taxon>
        <taxon>Tulasnella</taxon>
    </lineage>
</organism>
<evidence type="ECO:0000313" key="6">
    <source>
        <dbReference type="Proteomes" id="UP000054248"/>
    </source>
</evidence>
<evidence type="ECO:0000256" key="1">
    <source>
        <dbReference type="ARBA" id="ARBA00010394"/>
    </source>
</evidence>
<gene>
    <name evidence="5" type="ORF">M407DRAFT_22290</name>
</gene>
<dbReference type="Proteomes" id="UP000054248">
    <property type="component" value="Unassembled WGS sequence"/>
</dbReference>
<dbReference type="Gene3D" id="1.25.10.10">
    <property type="entry name" value="Leucine-rich Repeat Variant"/>
    <property type="match status" value="1"/>
</dbReference>
<evidence type="ECO:0000256" key="4">
    <source>
        <dbReference type="PROSITE-ProRule" id="PRU00259"/>
    </source>
</evidence>
<reference evidence="5 6" key="1">
    <citation type="submission" date="2014-04" db="EMBL/GenBank/DDBJ databases">
        <authorList>
            <consortium name="DOE Joint Genome Institute"/>
            <person name="Kuo A."/>
            <person name="Girlanda M."/>
            <person name="Perotto S."/>
            <person name="Kohler A."/>
            <person name="Nagy L.G."/>
            <person name="Floudas D."/>
            <person name="Copeland A."/>
            <person name="Barry K.W."/>
            <person name="Cichocki N."/>
            <person name="Veneault-Fourrey C."/>
            <person name="LaButti K."/>
            <person name="Lindquist E.A."/>
            <person name="Lipzen A."/>
            <person name="Lundell T."/>
            <person name="Morin E."/>
            <person name="Murat C."/>
            <person name="Sun H."/>
            <person name="Tunlid A."/>
            <person name="Henrissat B."/>
            <person name="Grigoriev I.V."/>
            <person name="Hibbett D.S."/>
            <person name="Martin F."/>
            <person name="Nordberg H.P."/>
            <person name="Cantor M.N."/>
            <person name="Hua S.X."/>
        </authorList>
    </citation>
    <scope>NUCLEOTIDE SEQUENCE [LARGE SCALE GENOMIC DNA]</scope>
    <source>
        <strain evidence="5 6">MUT 4182</strain>
    </source>
</reference>
<dbReference type="SMART" id="SM00185">
    <property type="entry name" value="ARM"/>
    <property type="match status" value="6"/>
</dbReference>
<dbReference type="InterPro" id="IPR016024">
    <property type="entry name" value="ARM-type_fold"/>
</dbReference>
<dbReference type="EMBL" id="KN822993">
    <property type="protein sequence ID" value="KIO28552.1"/>
    <property type="molecule type" value="Genomic_DNA"/>
</dbReference>
<sequence>MPEETLRDDTTGLAGLTLQGVSGIRASLTEEGKVPEDLVLGFNSEDPQIKKASVIKIRKILQDTSPSKAVQPVIDTGLVLAIVFLLDSEDTTLQREAAWILTNIASGTTEQTEQVIDAGAIPRLIILSASPNADVAYQAVWALGNVLGDCARLQDRVEEEGGVAALFRLVDRGEPDFEKVQREAVWALFCYVNPWHSRKLSITKIEHVLSCLARYIQETPVNEANMESIEYAVQALDRIHRHDLQRTDFIATGVVPCLVKLLADSSSSITIQKGVLSCLVYVVSGSDHDTDVAVDAGLLPGLLVALETKDGDLCRLALWNASNVAAGSLSQACALLDAGLLKPAVRGLMDDQESARSRSEACWTISNLTDKVSGDAKVAQALIGGHCIEALSAALR</sequence>
<reference evidence="6" key="2">
    <citation type="submission" date="2015-01" db="EMBL/GenBank/DDBJ databases">
        <title>Evolutionary Origins and Diversification of the Mycorrhizal Mutualists.</title>
        <authorList>
            <consortium name="DOE Joint Genome Institute"/>
            <consortium name="Mycorrhizal Genomics Consortium"/>
            <person name="Kohler A."/>
            <person name="Kuo A."/>
            <person name="Nagy L.G."/>
            <person name="Floudas D."/>
            <person name="Copeland A."/>
            <person name="Barry K.W."/>
            <person name="Cichocki N."/>
            <person name="Veneault-Fourrey C."/>
            <person name="LaButti K."/>
            <person name="Lindquist E.A."/>
            <person name="Lipzen A."/>
            <person name="Lundell T."/>
            <person name="Morin E."/>
            <person name="Murat C."/>
            <person name="Riley R."/>
            <person name="Ohm R."/>
            <person name="Sun H."/>
            <person name="Tunlid A."/>
            <person name="Henrissat B."/>
            <person name="Grigoriev I.V."/>
            <person name="Hibbett D.S."/>
            <person name="Martin F."/>
        </authorList>
    </citation>
    <scope>NUCLEOTIDE SEQUENCE [LARGE SCALE GENOMIC DNA]</scope>
    <source>
        <strain evidence="6">MUT 4182</strain>
    </source>
</reference>
<accession>A0A0C3M4E9</accession>
<dbReference type="HOGENOM" id="CLU_018084_7_0_1"/>
<dbReference type="PANTHER" id="PTHR23316">
    <property type="entry name" value="IMPORTIN ALPHA"/>
    <property type="match status" value="1"/>
</dbReference>
<dbReference type="InterPro" id="IPR011989">
    <property type="entry name" value="ARM-like"/>
</dbReference>
<dbReference type="STRING" id="1051891.A0A0C3M4E9"/>
<comment type="similarity">
    <text evidence="1">Belongs to the importin alpha family.</text>
</comment>
<dbReference type="OrthoDB" id="29145at2759"/>
<proteinExistence type="inferred from homology"/>